<evidence type="ECO:0000313" key="2">
    <source>
        <dbReference type="EMBL" id="KAK5998317.1"/>
    </source>
</evidence>
<dbReference type="Proteomes" id="UP001338125">
    <property type="component" value="Unassembled WGS sequence"/>
</dbReference>
<gene>
    <name evidence="2" type="ORF">PT974_00694</name>
</gene>
<evidence type="ECO:0000313" key="3">
    <source>
        <dbReference type="Proteomes" id="UP001338125"/>
    </source>
</evidence>
<feature type="compositionally biased region" description="Polar residues" evidence="1">
    <location>
        <begin position="219"/>
        <end position="229"/>
    </location>
</feature>
<name>A0ABR0T1T0_9HYPO</name>
<feature type="region of interest" description="Disordered" evidence="1">
    <location>
        <begin position="1"/>
        <end position="55"/>
    </location>
</feature>
<feature type="region of interest" description="Disordered" evidence="1">
    <location>
        <begin position="201"/>
        <end position="229"/>
    </location>
</feature>
<feature type="compositionally biased region" description="Low complexity" evidence="1">
    <location>
        <begin position="31"/>
        <end position="40"/>
    </location>
</feature>
<sequence length="904" mass="99894">MTYFLPPKISSSINQHIKPPLPPPSEETPRVVPQPVAPQAKPKERPSGQRAFSVGGWVKSILPSQRPERGGTHRAQGVGAESVNSNRIVRWNTAKDLSEGQSNPAPPRRRVVSAGPESLPAEDRAWSWSQEESEDQMSVSKLGGVLQNKTKTRESNKNIAAETLVAVTSVTGRRQSEVRRVVNASLESRRKRQNLKESGDYLGVQGVNPQTGEIDIMTPTDSTPRSSASMERQSRVMALQKLLRNNRHVYRKAPAEMTDEEKFLRLQKEKEKVKSMSKSVRWRRRGKQWSSAQEPDLSPITQSLRSASPSSRRQSKGKAAPRTDSSLLGRLIEFGSSKPKARPTFPEVPVADAAPPNTDPNTSNSSGTVVRTPHRRSIANPSSTAWELFENGISFDPSDGSNAPDRKAAEISPTATDNAALVGVAHSLEQQPSTDALRTPVTSPSRTTTTKLQDPFLGLRAKRQLYPGNLQESMKIRIDMTPNTAQALAAAAMDSPSPPEGKRGIIKTPSSQSIAEDLEIQSILEKQSLRKAAPHLVYLKRRRAGGIQPEDGAKEKPKPKATPMLHWRSVTNLRKKAVDMTKNLAVPRQEQERPVTEQSVEQDIPLTKHMIEEEMQMLKLRVASLDSVESKASVQRINQGETDQDWIDSTIQDMKTKADEVMDLSLSIPTITTTGCDHQTCQSSLKYYMVQGPEETQTQRPWMVRPLSRVIYNLPVAGSSELSLENFPAEPLSNSVSSVMSLEQDVPATDTISIVMSFSEEQGKPSAEGSMQGETAESQRHSILRKSMSTQPQGVMQGRPLTQDHSVEEEVGEPMQQKVVNPVGNMRPRMTEQVRVQTREARRTEDAAETAAERQTVCLDTELGMLVRCPGRYPLNSEGEGEDDTGNHSEASVFEVFEQSLQDE</sequence>
<accession>A0ABR0T1T0</accession>
<evidence type="ECO:0000256" key="1">
    <source>
        <dbReference type="SAM" id="MobiDB-lite"/>
    </source>
</evidence>
<feature type="compositionally biased region" description="Polar residues" evidence="1">
    <location>
        <begin position="359"/>
        <end position="369"/>
    </location>
</feature>
<reference evidence="2 3" key="1">
    <citation type="submission" date="2024-01" db="EMBL/GenBank/DDBJ databases">
        <title>Complete genome of Cladobotryum mycophilum ATHUM6906.</title>
        <authorList>
            <person name="Christinaki A.C."/>
            <person name="Myridakis A.I."/>
            <person name="Kouvelis V.N."/>
        </authorList>
    </citation>
    <scope>NUCLEOTIDE SEQUENCE [LARGE SCALE GENOMIC DNA]</scope>
    <source>
        <strain evidence="2 3">ATHUM6906</strain>
    </source>
</reference>
<feature type="compositionally biased region" description="Polar residues" evidence="1">
    <location>
        <begin position="288"/>
        <end position="312"/>
    </location>
</feature>
<feature type="region of interest" description="Disordered" evidence="1">
    <location>
        <begin position="95"/>
        <end position="124"/>
    </location>
</feature>
<feature type="region of interest" description="Disordered" evidence="1">
    <location>
        <begin position="874"/>
        <end position="904"/>
    </location>
</feature>
<organism evidence="2 3">
    <name type="scientific">Cladobotryum mycophilum</name>
    <dbReference type="NCBI Taxonomy" id="491253"/>
    <lineage>
        <taxon>Eukaryota</taxon>
        <taxon>Fungi</taxon>
        <taxon>Dikarya</taxon>
        <taxon>Ascomycota</taxon>
        <taxon>Pezizomycotina</taxon>
        <taxon>Sordariomycetes</taxon>
        <taxon>Hypocreomycetidae</taxon>
        <taxon>Hypocreales</taxon>
        <taxon>Hypocreaceae</taxon>
        <taxon>Cladobotryum</taxon>
    </lineage>
</organism>
<dbReference type="EMBL" id="JAVFKD010000001">
    <property type="protein sequence ID" value="KAK5998317.1"/>
    <property type="molecule type" value="Genomic_DNA"/>
</dbReference>
<protein>
    <submittedName>
        <fullName evidence="2">Uncharacterized protein</fullName>
    </submittedName>
</protein>
<feature type="region of interest" description="Disordered" evidence="1">
    <location>
        <begin position="270"/>
        <end position="378"/>
    </location>
</feature>
<proteinExistence type="predicted"/>
<comment type="caution">
    <text evidence="2">The sequence shown here is derived from an EMBL/GenBank/DDBJ whole genome shotgun (WGS) entry which is preliminary data.</text>
</comment>
<keyword evidence="3" id="KW-1185">Reference proteome</keyword>